<protein>
    <submittedName>
        <fullName evidence="1">Uncharacterized protein</fullName>
    </submittedName>
</protein>
<organism evidence="1 2">
    <name type="scientific">Eretmocerus hayati</name>
    <dbReference type="NCBI Taxonomy" id="131215"/>
    <lineage>
        <taxon>Eukaryota</taxon>
        <taxon>Metazoa</taxon>
        <taxon>Ecdysozoa</taxon>
        <taxon>Arthropoda</taxon>
        <taxon>Hexapoda</taxon>
        <taxon>Insecta</taxon>
        <taxon>Pterygota</taxon>
        <taxon>Neoptera</taxon>
        <taxon>Endopterygota</taxon>
        <taxon>Hymenoptera</taxon>
        <taxon>Apocrita</taxon>
        <taxon>Proctotrupomorpha</taxon>
        <taxon>Chalcidoidea</taxon>
        <taxon>Aphelinidae</taxon>
        <taxon>Aphelininae</taxon>
        <taxon>Eretmocerus</taxon>
    </lineage>
</organism>
<dbReference type="EMBL" id="CM056741">
    <property type="protein sequence ID" value="KAJ8685021.1"/>
    <property type="molecule type" value="Genomic_DNA"/>
</dbReference>
<dbReference type="Proteomes" id="UP001239111">
    <property type="component" value="Chromosome 1"/>
</dbReference>
<evidence type="ECO:0000313" key="1">
    <source>
        <dbReference type="EMBL" id="KAJ8685021.1"/>
    </source>
</evidence>
<accession>A0ACC2PPS2</accession>
<name>A0ACC2PPS2_9HYME</name>
<evidence type="ECO:0000313" key="2">
    <source>
        <dbReference type="Proteomes" id="UP001239111"/>
    </source>
</evidence>
<gene>
    <name evidence="1" type="ORF">QAD02_020814</name>
</gene>
<keyword evidence="2" id="KW-1185">Reference proteome</keyword>
<proteinExistence type="predicted"/>
<reference evidence="1" key="1">
    <citation type="submission" date="2023-04" db="EMBL/GenBank/DDBJ databases">
        <title>A chromosome-level genome assembly of the parasitoid wasp Eretmocerus hayati.</title>
        <authorList>
            <person name="Zhong Y."/>
            <person name="Liu S."/>
            <person name="Liu Y."/>
        </authorList>
    </citation>
    <scope>NUCLEOTIDE SEQUENCE</scope>
    <source>
        <strain evidence="1">ZJU_SS_LIU_2023</strain>
    </source>
</reference>
<sequence>MKLITMKKEKLEKCDKKNKRPKNYQDLTNAPNKNKKSSKDPLCAAAAQARSQQYLSIAMNAFSQQSPDEDNDEDGIASEENRKLGKTDEPDQILTDDVHREKLEQDIVNLRLLKEIGTLKRQLHDAKAQGPSTSTPNNPMSILRMDSNNSLPSRIENPGEETNSQKTSVASNGSRRSRSFGESKSRSSESSISSDTEDSPRATAQTPPRKKRKRDCNNNKIPAPSRKMVEAGVGADELYVPDDCRLELYESSSTLIFQEETTVCHEDGTEEKMTHLYYGTLVREGVWKKIKMYVCQSGTINLFVQSVGEAIYGEEFRDRCVDLSKSGPRTPRQVRKPFTPRKKAYILQQVARAAAVEGNA</sequence>
<comment type="caution">
    <text evidence="1">The sequence shown here is derived from an EMBL/GenBank/DDBJ whole genome shotgun (WGS) entry which is preliminary data.</text>
</comment>